<accession>A0A089YRL1</accession>
<reference evidence="2" key="1">
    <citation type="journal article" date="2015" name="J. Biotechnol.">
        <title>Complete genome sequence of the actinobacterium Streptomyces glaucescens GLA.O (DSM 40922) consisting of a linear chromosome and one linear plasmid.</title>
        <authorList>
            <person name="Ortseifen V."/>
            <person name="Winkler A."/>
            <person name="Albersmeier A."/>
            <person name="Wendler S."/>
            <person name="Puhler A."/>
            <person name="Kalinowski J."/>
            <person name="Ruckert C."/>
        </authorList>
    </citation>
    <scope>NUCLEOTIDE SEQUENCE [LARGE SCALE GENOMIC DNA]</scope>
    <source>
        <strain evidence="2">DSM 40922 / GLA O</strain>
    </source>
</reference>
<proteinExistence type="predicted"/>
<gene>
    <name evidence="1" type="ORF">SGLAU_01285</name>
</gene>
<dbReference type="STRING" id="1907.SGLAU_01285"/>
<sequence length="67" mass="7282">MRLGEGTRADGSWWGLLLDVKTMNSATGVFGAGPRLPLSRLSRPVPLAEADARLHGAGFRRTGEYRE</sequence>
<protein>
    <submittedName>
        <fullName evidence="1">Uncharacterized protein</fullName>
    </submittedName>
</protein>
<name>A0A089YRL1_STRGA</name>
<dbReference type="RefSeq" id="WP_043497565.1">
    <property type="nucleotide sequence ID" value="NZ_CP009438.1"/>
</dbReference>
<evidence type="ECO:0000313" key="1">
    <source>
        <dbReference type="EMBL" id="AIR96285.1"/>
    </source>
</evidence>
<organism evidence="1 2">
    <name type="scientific">Streptomyces glaucescens</name>
    <dbReference type="NCBI Taxonomy" id="1907"/>
    <lineage>
        <taxon>Bacteria</taxon>
        <taxon>Bacillati</taxon>
        <taxon>Actinomycetota</taxon>
        <taxon>Actinomycetes</taxon>
        <taxon>Kitasatosporales</taxon>
        <taxon>Streptomycetaceae</taxon>
        <taxon>Streptomyces</taxon>
    </lineage>
</organism>
<dbReference type="EMBL" id="CP009438">
    <property type="protein sequence ID" value="AIR96285.1"/>
    <property type="molecule type" value="Genomic_DNA"/>
</dbReference>
<keyword evidence="2" id="KW-1185">Reference proteome</keyword>
<evidence type="ECO:0000313" key="2">
    <source>
        <dbReference type="Proteomes" id="UP000029482"/>
    </source>
</evidence>
<dbReference type="KEGG" id="sgu:SGLAU_01285"/>
<dbReference type="Proteomes" id="UP000029482">
    <property type="component" value="Chromosome"/>
</dbReference>
<dbReference type="OrthoDB" id="1490466at2"/>
<dbReference type="HOGENOM" id="CLU_2810577_0_0_11"/>
<dbReference type="AlphaFoldDB" id="A0A089YRL1"/>